<dbReference type="EMBL" id="CAXAMN010014736">
    <property type="protein sequence ID" value="CAK9044155.1"/>
    <property type="molecule type" value="Genomic_DNA"/>
</dbReference>
<name>A0ABP0LY72_9DINO</name>
<comment type="caution">
    <text evidence="1">The sequence shown here is derived from an EMBL/GenBank/DDBJ whole genome shotgun (WGS) entry which is preliminary data.</text>
</comment>
<evidence type="ECO:0000313" key="2">
    <source>
        <dbReference type="Proteomes" id="UP001642484"/>
    </source>
</evidence>
<reference evidence="1 2" key="1">
    <citation type="submission" date="2024-02" db="EMBL/GenBank/DDBJ databases">
        <authorList>
            <person name="Chen Y."/>
            <person name="Shah S."/>
            <person name="Dougan E. K."/>
            <person name="Thang M."/>
            <person name="Chan C."/>
        </authorList>
    </citation>
    <scope>NUCLEOTIDE SEQUENCE [LARGE SCALE GENOMIC DNA]</scope>
</reference>
<sequence>MSRLVGLGGKGGKLTWHWSRYFRKLVGCLLIFFLMLAAVANCAAATPPNFILAGRPAFARRHVLRTPLQVRERLGSMSRSNQPDDSKGEVRRLNSRIKGATSENELIGILDGKVDATFLDPIHASTAYHKLEGFAQVKGSLQPGCANSPALERLQARTKDFIKQKQMQSWAFANLFWAMPILLDALPTVTELIPDMVKLFPARARSMNGQDLSNSLLL</sequence>
<keyword evidence="2" id="KW-1185">Reference proteome</keyword>
<evidence type="ECO:0000313" key="1">
    <source>
        <dbReference type="EMBL" id="CAK9044155.1"/>
    </source>
</evidence>
<proteinExistence type="predicted"/>
<accession>A0ABP0LY72</accession>
<protein>
    <submittedName>
        <fullName evidence="1">Uncharacterized protein</fullName>
    </submittedName>
</protein>
<dbReference type="Proteomes" id="UP001642484">
    <property type="component" value="Unassembled WGS sequence"/>
</dbReference>
<organism evidence="1 2">
    <name type="scientific">Durusdinium trenchii</name>
    <dbReference type="NCBI Taxonomy" id="1381693"/>
    <lineage>
        <taxon>Eukaryota</taxon>
        <taxon>Sar</taxon>
        <taxon>Alveolata</taxon>
        <taxon>Dinophyceae</taxon>
        <taxon>Suessiales</taxon>
        <taxon>Symbiodiniaceae</taxon>
        <taxon>Durusdinium</taxon>
    </lineage>
</organism>
<gene>
    <name evidence="1" type="ORF">CCMP2556_LOCUS23276</name>
</gene>